<comment type="similarity">
    <text evidence="2 8">Belongs to the UDP-glucose/GDP-mannose dehydrogenase family.</text>
</comment>
<gene>
    <name evidence="13" type="primary">ugd</name>
    <name evidence="13" type="ORF">Lade_0447</name>
</gene>
<feature type="domain" description="UDP-glucose/GDP-mannose dehydrogenase C-terminal" evidence="12">
    <location>
        <begin position="339"/>
        <end position="443"/>
    </location>
</feature>
<feature type="binding site" evidence="10">
    <location>
        <begin position="174"/>
        <end position="177"/>
    </location>
    <ligand>
        <name>substrate</name>
    </ligand>
</feature>
<feature type="binding site" evidence="11">
    <location>
        <position position="58"/>
    </location>
    <ligand>
        <name>NAD(+)</name>
        <dbReference type="ChEBI" id="CHEBI:57540"/>
    </ligand>
</feature>
<dbReference type="UniPathway" id="UPA00038">
    <property type="reaction ID" value="UER00491"/>
</dbReference>
<dbReference type="NCBIfam" id="TIGR03026">
    <property type="entry name" value="NDP-sugDHase"/>
    <property type="match status" value="1"/>
</dbReference>
<dbReference type="PANTHER" id="PTHR43750">
    <property type="entry name" value="UDP-GLUCOSE 6-DEHYDROGENASE TUAD"/>
    <property type="match status" value="1"/>
</dbReference>
<feature type="binding site" evidence="11">
    <location>
        <position position="353"/>
    </location>
    <ligand>
        <name>NAD(+)</name>
        <dbReference type="ChEBI" id="CHEBI:57540"/>
    </ligand>
</feature>
<dbReference type="InterPro" id="IPR017476">
    <property type="entry name" value="UDP-Glc/GDP-Man"/>
</dbReference>
<keyword evidence="5 8" id="KW-0560">Oxidoreductase</keyword>
<dbReference type="PATRIC" id="fig|45056.6.peg.463"/>
<evidence type="ECO:0000256" key="5">
    <source>
        <dbReference type="ARBA" id="ARBA00023002"/>
    </source>
</evidence>
<dbReference type="SUPFAM" id="SSF52413">
    <property type="entry name" value="UDP-glucose/GDP-mannose dehydrogenase C-terminal domain"/>
    <property type="match status" value="1"/>
</dbReference>
<evidence type="ECO:0000256" key="3">
    <source>
        <dbReference type="ARBA" id="ARBA00012954"/>
    </source>
</evidence>
<comment type="pathway">
    <text evidence="1">Nucleotide-sugar biosynthesis; UDP-alpha-D-glucuronate biosynthesis; UDP-alpha-D-glucuronate from UDP-alpha-D-glucose: step 1/1.</text>
</comment>
<dbReference type="InterPro" id="IPR008927">
    <property type="entry name" value="6-PGluconate_DH-like_C_sf"/>
</dbReference>
<feature type="binding site" evidence="11">
    <location>
        <position position="177"/>
    </location>
    <ligand>
        <name>NAD(+)</name>
        <dbReference type="ChEBI" id="CHEBI:57540"/>
    </ligand>
</feature>
<feature type="binding site" evidence="11">
    <location>
        <position position="109"/>
    </location>
    <ligand>
        <name>NAD(+)</name>
        <dbReference type="ChEBI" id="CHEBI:57540"/>
    </ligand>
</feature>
<feature type="binding site" evidence="10">
    <location>
        <position position="282"/>
    </location>
    <ligand>
        <name>substrate</name>
    </ligand>
</feature>
<dbReference type="GO" id="GO:0051287">
    <property type="term" value="F:NAD binding"/>
    <property type="evidence" value="ECO:0007669"/>
    <property type="project" value="InterPro"/>
</dbReference>
<dbReference type="GO" id="GO:0006065">
    <property type="term" value="P:UDP-glucuronate biosynthetic process"/>
    <property type="evidence" value="ECO:0007669"/>
    <property type="project" value="UniProtKB-UniPathway"/>
</dbReference>
<feature type="binding site" evidence="10">
    <location>
        <position position="346"/>
    </location>
    <ligand>
        <name>substrate</name>
    </ligand>
</feature>
<sequence length="464" mass="51069">MLSLHKATKRFILMSYLHSEFLPMDISIYGAGYVGLVSAACFAKLGHQVVCADINQERIHALQLGGCPIYEEGLPELIKEQVENKRLLFTSDIPFAINAANIHFIATGTPSQEDGSADLTQVFAVAKQIALHTTENCIIVTKSTVPVGTGDLLQQEIAVHNKQVKIDLLSNPEFLREGCAVQDFLKADRIVLGGEDAAALERLKDLYQPLIAQGIPLLCMSRVSAELTKYTANAFLACKISFMNQISRLAEKVGANIDEIREGISLDHRIGPHFLQAGIGYGGSCFPKDNRALVNTAKNLNIKTPLLTAIDEINLWQKEWVVEQLLRYFDNNLKNKTIAIWGLSFKPGTDDLREASSIVIIKALLALGVHLRLYDPVAMLAAKAELGENSSITWSSDASSTIQACDALVIATEWPEFKSFPLNHLKEILGSKPIFDGRNCYPIEEMVKNKISFYASVGRPTISN</sequence>
<dbReference type="PIRSF" id="PIRSF000124">
    <property type="entry name" value="UDPglc_GDPman_dh"/>
    <property type="match status" value="1"/>
</dbReference>
<evidence type="ECO:0000313" key="14">
    <source>
        <dbReference type="Proteomes" id="UP000054859"/>
    </source>
</evidence>
<evidence type="ECO:0000256" key="6">
    <source>
        <dbReference type="ARBA" id="ARBA00023027"/>
    </source>
</evidence>
<feature type="binding site" evidence="10">
    <location>
        <begin position="274"/>
        <end position="278"/>
    </location>
    <ligand>
        <name>substrate</name>
    </ligand>
</feature>
<dbReference type="SUPFAM" id="SSF48179">
    <property type="entry name" value="6-phosphogluconate dehydrogenase C-terminal domain-like"/>
    <property type="match status" value="1"/>
</dbReference>
<dbReference type="GO" id="GO:0000271">
    <property type="term" value="P:polysaccharide biosynthetic process"/>
    <property type="evidence" value="ECO:0007669"/>
    <property type="project" value="InterPro"/>
</dbReference>
<keyword evidence="6 8" id="KW-0520">NAD</keyword>
<proteinExistence type="inferred from homology"/>
<protein>
    <recommendedName>
        <fullName evidence="4 8">UDP-glucose 6-dehydrogenase</fullName>
        <ecNumber evidence="3 8">1.1.1.22</ecNumber>
    </recommendedName>
</protein>
<dbReference type="Pfam" id="PF03720">
    <property type="entry name" value="UDPG_MGDP_dh_C"/>
    <property type="match status" value="1"/>
</dbReference>
<dbReference type="Gene3D" id="3.40.50.720">
    <property type="entry name" value="NAD(P)-binding Rossmann-like Domain"/>
    <property type="match status" value="2"/>
</dbReference>
<dbReference type="Pfam" id="PF03721">
    <property type="entry name" value="UDPG_MGDP_dh_N"/>
    <property type="match status" value="1"/>
</dbReference>
<dbReference type="InterPro" id="IPR028357">
    <property type="entry name" value="UDPglc_DH_bac"/>
</dbReference>
<dbReference type="Proteomes" id="UP000054859">
    <property type="component" value="Unassembled WGS sequence"/>
</dbReference>
<evidence type="ECO:0000313" key="13">
    <source>
        <dbReference type="EMBL" id="KTC65789.1"/>
    </source>
</evidence>
<dbReference type="SUPFAM" id="SSF51735">
    <property type="entry name" value="NAD(P)-binding Rossmann-fold domains"/>
    <property type="match status" value="1"/>
</dbReference>
<feature type="active site" description="Nucleophile" evidence="9">
    <location>
        <position position="285"/>
    </location>
</feature>
<dbReference type="PANTHER" id="PTHR43750:SF3">
    <property type="entry name" value="UDP-GLUCOSE 6-DEHYDROGENASE TUAD"/>
    <property type="match status" value="1"/>
</dbReference>
<name>A0A0W0R406_9GAMM</name>
<comment type="catalytic activity">
    <reaction evidence="7 8">
        <text>UDP-alpha-D-glucose + 2 NAD(+) + H2O = UDP-alpha-D-glucuronate + 2 NADH + 3 H(+)</text>
        <dbReference type="Rhea" id="RHEA:23596"/>
        <dbReference type="ChEBI" id="CHEBI:15377"/>
        <dbReference type="ChEBI" id="CHEBI:15378"/>
        <dbReference type="ChEBI" id="CHEBI:57540"/>
        <dbReference type="ChEBI" id="CHEBI:57945"/>
        <dbReference type="ChEBI" id="CHEBI:58052"/>
        <dbReference type="ChEBI" id="CHEBI:58885"/>
        <dbReference type="EC" id="1.1.1.22"/>
    </reaction>
</comment>
<evidence type="ECO:0000256" key="4">
    <source>
        <dbReference type="ARBA" id="ARBA00015132"/>
    </source>
</evidence>
<organism evidence="13 14">
    <name type="scientific">Legionella adelaidensis</name>
    <dbReference type="NCBI Taxonomy" id="45056"/>
    <lineage>
        <taxon>Bacteria</taxon>
        <taxon>Pseudomonadati</taxon>
        <taxon>Pseudomonadota</taxon>
        <taxon>Gammaproteobacteria</taxon>
        <taxon>Legionellales</taxon>
        <taxon>Legionellaceae</taxon>
        <taxon>Legionella</taxon>
    </lineage>
</organism>
<feature type="binding site" evidence="11">
    <location>
        <position position="53"/>
    </location>
    <ligand>
        <name>NAD(+)</name>
        <dbReference type="ChEBI" id="CHEBI:57540"/>
    </ligand>
</feature>
<evidence type="ECO:0000256" key="7">
    <source>
        <dbReference type="ARBA" id="ARBA00047473"/>
    </source>
</evidence>
<feature type="binding site" evidence="11">
    <location>
        <position position="288"/>
    </location>
    <ligand>
        <name>NAD(+)</name>
        <dbReference type="ChEBI" id="CHEBI:57540"/>
    </ligand>
</feature>
<dbReference type="STRING" id="45056.Lade_0447"/>
<dbReference type="SMART" id="SM00984">
    <property type="entry name" value="UDPG_MGDP_dh_C"/>
    <property type="match status" value="1"/>
</dbReference>
<evidence type="ECO:0000256" key="1">
    <source>
        <dbReference type="ARBA" id="ARBA00004701"/>
    </source>
</evidence>
<feature type="binding site" evidence="10">
    <location>
        <position position="229"/>
    </location>
    <ligand>
        <name>substrate</name>
    </ligand>
</feature>
<evidence type="ECO:0000259" key="12">
    <source>
        <dbReference type="SMART" id="SM00984"/>
    </source>
</evidence>
<dbReference type="EMBL" id="LNKA01000001">
    <property type="protein sequence ID" value="KTC65789.1"/>
    <property type="molecule type" value="Genomic_DNA"/>
</dbReference>
<dbReference type="InterPro" id="IPR036220">
    <property type="entry name" value="UDP-Glc/GDP-Man_DH_C_sf"/>
</dbReference>
<evidence type="ECO:0000256" key="2">
    <source>
        <dbReference type="ARBA" id="ARBA00006601"/>
    </source>
</evidence>
<dbReference type="InterPro" id="IPR001732">
    <property type="entry name" value="UDP-Glc/GDP-Man_DH_N"/>
</dbReference>
<feature type="binding site" evidence="11">
    <location>
        <position position="144"/>
    </location>
    <ligand>
        <name>NAD(+)</name>
        <dbReference type="ChEBI" id="CHEBI:57540"/>
    </ligand>
</feature>
<evidence type="ECO:0000256" key="8">
    <source>
        <dbReference type="PIRNR" id="PIRNR000124"/>
    </source>
</evidence>
<keyword evidence="14" id="KW-1185">Reference proteome</keyword>
<evidence type="ECO:0000256" key="11">
    <source>
        <dbReference type="PIRSR" id="PIRSR500134-3"/>
    </source>
</evidence>
<evidence type="ECO:0000256" key="10">
    <source>
        <dbReference type="PIRSR" id="PIRSR500134-2"/>
    </source>
</evidence>
<dbReference type="PIRSF" id="PIRSF500134">
    <property type="entry name" value="UDPglc_DH_bac"/>
    <property type="match status" value="1"/>
</dbReference>
<evidence type="ECO:0000256" key="9">
    <source>
        <dbReference type="PIRSR" id="PIRSR500134-1"/>
    </source>
</evidence>
<dbReference type="InterPro" id="IPR036291">
    <property type="entry name" value="NAD(P)-bd_dom_sf"/>
</dbReference>
<dbReference type="Pfam" id="PF00984">
    <property type="entry name" value="UDPG_MGDP_dh"/>
    <property type="match status" value="1"/>
</dbReference>
<reference evidence="13 14" key="1">
    <citation type="submission" date="2015-11" db="EMBL/GenBank/DDBJ databases">
        <title>Identification of large and diverse effector repertoires of 38 Legionella species.</title>
        <authorList>
            <person name="Burstein D."/>
            <person name="Amaro F."/>
            <person name="Zusman T."/>
            <person name="Lifshitz Z."/>
            <person name="Cohen O."/>
            <person name="Gilbert J.A."/>
            <person name="Pupko T."/>
            <person name="Shuman H.A."/>
            <person name="Segal G."/>
        </authorList>
    </citation>
    <scope>NUCLEOTIDE SEQUENCE [LARGE SCALE GENOMIC DNA]</scope>
    <source>
        <strain evidence="13 14">1762-AUS-E</strain>
    </source>
</reference>
<comment type="caution">
    <text evidence="13">The sequence shown here is derived from an EMBL/GenBank/DDBJ whole genome shotgun (WGS) entry which is preliminary data.</text>
</comment>
<dbReference type="AlphaFoldDB" id="A0A0W0R406"/>
<dbReference type="InterPro" id="IPR014027">
    <property type="entry name" value="UDP-Glc/GDP-Man_DH_C"/>
</dbReference>
<dbReference type="Gene3D" id="1.20.5.100">
    <property type="entry name" value="Cytochrome c1, transmembrane anchor, C-terminal"/>
    <property type="match status" value="1"/>
</dbReference>
<dbReference type="InterPro" id="IPR014026">
    <property type="entry name" value="UDP-Glc/GDP-Man_DH_dimer"/>
</dbReference>
<dbReference type="GO" id="GO:0003979">
    <property type="term" value="F:UDP-glucose 6-dehydrogenase activity"/>
    <property type="evidence" value="ECO:0007669"/>
    <property type="project" value="UniProtKB-EC"/>
</dbReference>
<dbReference type="EC" id="1.1.1.22" evidence="3 8"/>
<accession>A0A0W0R406</accession>